<organism evidence="1 2">
    <name type="scientific">Aegilops tauschii subsp. strangulata</name>
    <name type="common">Goatgrass</name>
    <dbReference type="NCBI Taxonomy" id="200361"/>
    <lineage>
        <taxon>Eukaryota</taxon>
        <taxon>Viridiplantae</taxon>
        <taxon>Streptophyta</taxon>
        <taxon>Embryophyta</taxon>
        <taxon>Tracheophyta</taxon>
        <taxon>Spermatophyta</taxon>
        <taxon>Magnoliopsida</taxon>
        <taxon>Liliopsida</taxon>
        <taxon>Poales</taxon>
        <taxon>Poaceae</taxon>
        <taxon>BOP clade</taxon>
        <taxon>Pooideae</taxon>
        <taxon>Triticodae</taxon>
        <taxon>Triticeae</taxon>
        <taxon>Triticinae</taxon>
        <taxon>Aegilops</taxon>
    </lineage>
</organism>
<reference evidence="2" key="1">
    <citation type="journal article" date="2014" name="Science">
        <title>Ancient hybridizations among the ancestral genomes of bread wheat.</title>
        <authorList>
            <consortium name="International Wheat Genome Sequencing Consortium,"/>
            <person name="Marcussen T."/>
            <person name="Sandve S.R."/>
            <person name="Heier L."/>
            <person name="Spannagl M."/>
            <person name="Pfeifer M."/>
            <person name="Jakobsen K.S."/>
            <person name="Wulff B.B."/>
            <person name="Steuernagel B."/>
            <person name="Mayer K.F."/>
            <person name="Olsen O.A."/>
        </authorList>
    </citation>
    <scope>NUCLEOTIDE SEQUENCE [LARGE SCALE GENOMIC DNA]</scope>
    <source>
        <strain evidence="2">cv. AL8/78</strain>
    </source>
</reference>
<dbReference type="AlphaFoldDB" id="A0A453LDE0"/>
<reference evidence="1" key="3">
    <citation type="journal article" date="2017" name="Nature">
        <title>Genome sequence of the progenitor of the wheat D genome Aegilops tauschii.</title>
        <authorList>
            <person name="Luo M.C."/>
            <person name="Gu Y.Q."/>
            <person name="Puiu D."/>
            <person name="Wang H."/>
            <person name="Twardziok S.O."/>
            <person name="Deal K.R."/>
            <person name="Huo N."/>
            <person name="Zhu T."/>
            <person name="Wang L."/>
            <person name="Wang Y."/>
            <person name="McGuire P.E."/>
            <person name="Liu S."/>
            <person name="Long H."/>
            <person name="Ramasamy R.K."/>
            <person name="Rodriguez J.C."/>
            <person name="Van S.L."/>
            <person name="Yuan L."/>
            <person name="Wang Z."/>
            <person name="Xia Z."/>
            <person name="Xiao L."/>
            <person name="Anderson O.D."/>
            <person name="Ouyang S."/>
            <person name="Liang Y."/>
            <person name="Zimin A.V."/>
            <person name="Pertea G."/>
            <person name="Qi P."/>
            <person name="Bennetzen J.L."/>
            <person name="Dai X."/>
            <person name="Dawson M.W."/>
            <person name="Muller H.G."/>
            <person name="Kugler K."/>
            <person name="Rivarola-Duarte L."/>
            <person name="Spannagl M."/>
            <person name="Mayer K.F.X."/>
            <person name="Lu F.H."/>
            <person name="Bevan M.W."/>
            <person name="Leroy P."/>
            <person name="Li P."/>
            <person name="You F.M."/>
            <person name="Sun Q."/>
            <person name="Liu Z."/>
            <person name="Lyons E."/>
            <person name="Wicker T."/>
            <person name="Salzberg S.L."/>
            <person name="Devos K.M."/>
            <person name="Dvorak J."/>
        </authorList>
    </citation>
    <scope>NUCLEOTIDE SEQUENCE [LARGE SCALE GENOMIC DNA]</scope>
    <source>
        <strain evidence="1">cv. AL8/78</strain>
    </source>
</reference>
<reference evidence="1" key="5">
    <citation type="journal article" date="2021" name="G3 (Bethesda)">
        <title>Aegilops tauschii genome assembly Aet v5.0 features greater sequence contiguity and improved annotation.</title>
        <authorList>
            <person name="Wang L."/>
            <person name="Zhu T."/>
            <person name="Rodriguez J.C."/>
            <person name="Deal K.R."/>
            <person name="Dubcovsky J."/>
            <person name="McGuire P.E."/>
            <person name="Lux T."/>
            <person name="Spannagl M."/>
            <person name="Mayer K.F.X."/>
            <person name="Baldrich P."/>
            <person name="Meyers B.C."/>
            <person name="Huo N."/>
            <person name="Gu Y.Q."/>
            <person name="Zhou H."/>
            <person name="Devos K.M."/>
            <person name="Bennetzen J.L."/>
            <person name="Unver T."/>
            <person name="Budak H."/>
            <person name="Gulick P.J."/>
            <person name="Galiba G."/>
            <person name="Kalapos B."/>
            <person name="Nelson D.R."/>
            <person name="Li P."/>
            <person name="You F.M."/>
            <person name="Luo M.C."/>
            <person name="Dvorak J."/>
        </authorList>
    </citation>
    <scope>NUCLEOTIDE SEQUENCE [LARGE SCALE GENOMIC DNA]</scope>
    <source>
        <strain evidence="1">cv. AL8/78</strain>
    </source>
</reference>
<dbReference type="EnsemblPlants" id="AET5Gv20722500.12">
    <property type="protein sequence ID" value="AET5Gv20722500.12"/>
    <property type="gene ID" value="AET5Gv20722500"/>
</dbReference>
<reference evidence="2" key="2">
    <citation type="journal article" date="2017" name="Nat. Plants">
        <title>The Aegilops tauschii genome reveals multiple impacts of transposons.</title>
        <authorList>
            <person name="Zhao G."/>
            <person name="Zou C."/>
            <person name="Li K."/>
            <person name="Wang K."/>
            <person name="Li T."/>
            <person name="Gao L."/>
            <person name="Zhang X."/>
            <person name="Wang H."/>
            <person name="Yang Z."/>
            <person name="Liu X."/>
            <person name="Jiang W."/>
            <person name="Mao L."/>
            <person name="Kong X."/>
            <person name="Jiao Y."/>
            <person name="Jia J."/>
        </authorList>
    </citation>
    <scope>NUCLEOTIDE SEQUENCE [LARGE SCALE GENOMIC DNA]</scope>
    <source>
        <strain evidence="2">cv. AL8/78</strain>
    </source>
</reference>
<proteinExistence type="predicted"/>
<sequence length="37" mass="4295">RPMEISTNVRPPRLREVIQVPKKGCKGSKIRTCIWNC</sequence>
<name>A0A453LDE0_AEGTS</name>
<dbReference type="Proteomes" id="UP000015105">
    <property type="component" value="Chromosome 5D"/>
</dbReference>
<evidence type="ECO:0000313" key="1">
    <source>
        <dbReference type="EnsemblPlants" id="AET5Gv20722500.12"/>
    </source>
</evidence>
<evidence type="ECO:0000313" key="2">
    <source>
        <dbReference type="Proteomes" id="UP000015105"/>
    </source>
</evidence>
<protein>
    <submittedName>
        <fullName evidence="1">Uncharacterized protein</fullName>
    </submittedName>
</protein>
<reference evidence="1" key="4">
    <citation type="submission" date="2019-03" db="UniProtKB">
        <authorList>
            <consortium name="EnsemblPlants"/>
        </authorList>
    </citation>
    <scope>IDENTIFICATION</scope>
</reference>
<accession>A0A453LDE0</accession>
<keyword evidence="2" id="KW-1185">Reference proteome</keyword>
<dbReference type="Gramene" id="AET5Gv20722500.12">
    <property type="protein sequence ID" value="AET5Gv20722500.12"/>
    <property type="gene ID" value="AET5Gv20722500"/>
</dbReference>